<keyword evidence="3" id="KW-1185">Reference proteome</keyword>
<proteinExistence type="predicted"/>
<name>A0AAE9Z713_9GAMM</name>
<protein>
    <recommendedName>
        <fullName evidence="1">Glycine-rich domain-containing protein</fullName>
    </recommendedName>
</protein>
<evidence type="ECO:0000259" key="1">
    <source>
        <dbReference type="Pfam" id="PF21722"/>
    </source>
</evidence>
<dbReference type="KEGG" id="tvd:SG34_010620"/>
<dbReference type="AlphaFoldDB" id="A0AAE9Z713"/>
<dbReference type="InterPro" id="IPR049304">
    <property type="entry name" value="Gly_rich_dom"/>
</dbReference>
<sequence length="240" mass="23747">MNVSMRSLPLAKGNLVLVTEIITESGFWQRPENLIGDAVYLDMIGGGGGGGAAVANGGNDTDGGNGGNSGSFVIDYFVDISSVAVAENVAVTIGDGGDGALKIDAGNATARHNGQSGAPTSFGSFVSVSGGAYGRADYTNLTAGGFVGGHGSAADTFPVVASRGAGPFGGSPSYTAGGGASGLFSTDYITSDIYYDTNIQDSAKAGKGYGAGGYGMSMAERPGGKGAKGVMIIKYFVEAE</sequence>
<gene>
    <name evidence="2" type="ORF">SG34_010620</name>
</gene>
<evidence type="ECO:0000313" key="3">
    <source>
        <dbReference type="Proteomes" id="UP000032352"/>
    </source>
</evidence>
<organism evidence="2 3">
    <name type="scientific">Thalassomonas viridans</name>
    <dbReference type="NCBI Taxonomy" id="137584"/>
    <lineage>
        <taxon>Bacteria</taxon>
        <taxon>Pseudomonadati</taxon>
        <taxon>Pseudomonadota</taxon>
        <taxon>Gammaproteobacteria</taxon>
        <taxon>Alteromonadales</taxon>
        <taxon>Colwelliaceae</taxon>
        <taxon>Thalassomonas</taxon>
    </lineage>
</organism>
<feature type="domain" description="Glycine-rich" evidence="1">
    <location>
        <begin position="39"/>
        <end position="235"/>
    </location>
</feature>
<dbReference type="RefSeq" id="WP_044840728.1">
    <property type="nucleotide sequence ID" value="NZ_CP059733.1"/>
</dbReference>
<reference evidence="2 3" key="2">
    <citation type="journal article" date="2022" name="Mar. Drugs">
        <title>Bioassay-Guided Fractionation Leads to the Detection of Cholic Acid Generated by the Rare Thalassomonas sp.</title>
        <authorList>
            <person name="Pheiffer F."/>
            <person name="Schneider Y.K."/>
            <person name="Hansen E.H."/>
            <person name="Andersen J.H."/>
            <person name="Isaksson J."/>
            <person name="Busche T."/>
            <person name="R C."/>
            <person name="Kalinowski J."/>
            <person name="Zyl L.V."/>
            <person name="Trindade M."/>
        </authorList>
    </citation>
    <scope>NUCLEOTIDE SEQUENCE [LARGE SCALE GENOMIC DNA]</scope>
    <source>
        <strain evidence="2 3">XOM25</strain>
    </source>
</reference>
<accession>A0AAE9Z713</accession>
<evidence type="ECO:0000313" key="2">
    <source>
        <dbReference type="EMBL" id="WDE07299.1"/>
    </source>
</evidence>
<dbReference type="EMBL" id="CP059733">
    <property type="protein sequence ID" value="WDE07299.1"/>
    <property type="molecule type" value="Genomic_DNA"/>
</dbReference>
<reference evidence="2 3" key="1">
    <citation type="journal article" date="2015" name="Genome Announc.">
        <title>Draft Genome Sequences of Marine Isolates of Thalassomonas viridans and Thalassomonas actiniarum.</title>
        <authorList>
            <person name="Olonade I."/>
            <person name="van Zyl L.J."/>
            <person name="Trindade M."/>
        </authorList>
    </citation>
    <scope>NUCLEOTIDE SEQUENCE [LARGE SCALE GENOMIC DNA]</scope>
    <source>
        <strain evidence="2 3">XOM25</strain>
    </source>
</reference>
<dbReference type="Proteomes" id="UP000032352">
    <property type="component" value="Chromosome"/>
</dbReference>
<dbReference type="Pfam" id="PF21722">
    <property type="entry name" value="Gly_rich_2"/>
    <property type="match status" value="1"/>
</dbReference>